<dbReference type="PANTHER" id="PTHR34580">
    <property type="match status" value="1"/>
</dbReference>
<evidence type="ECO:0000259" key="2">
    <source>
        <dbReference type="Pfam" id="PF19187"/>
    </source>
</evidence>
<feature type="domain" description="PafC HTH" evidence="2">
    <location>
        <begin position="345"/>
        <end position="457"/>
    </location>
</feature>
<dbReference type="AlphaFoldDB" id="A0A1B0ZI78"/>
<evidence type="ECO:0000259" key="3">
    <source>
        <dbReference type="Pfam" id="PF25583"/>
    </source>
</evidence>
<evidence type="ECO:0000313" key="4">
    <source>
        <dbReference type="EMBL" id="ANP27641.1"/>
    </source>
</evidence>
<reference evidence="4 5" key="1">
    <citation type="submission" date="2015-06" db="EMBL/GenBank/DDBJ databases">
        <title>Investigation of pathophysiology for high-risk pregnancy and development of treatment modality based on it.</title>
        <authorList>
            <person name="Kim B.-C."/>
            <person name="Lim S."/>
        </authorList>
    </citation>
    <scope>NUCLEOTIDE SEQUENCE [LARGE SCALE GENOMIC DNA]</scope>
    <source>
        <strain evidence="4 5">AD1-86</strain>
    </source>
</reference>
<dbReference type="EMBL" id="CP012117">
    <property type="protein sequence ID" value="ANP27641.1"/>
    <property type="molecule type" value="Genomic_DNA"/>
</dbReference>
<proteinExistence type="predicted"/>
<name>A0A1B0ZI78_9MICO</name>
<dbReference type="KEGG" id="dva:DAD186_10910"/>
<gene>
    <name evidence="4" type="ORF">DAD186_10910</name>
</gene>
<organism evidence="4 5">
    <name type="scientific">Dermabacter vaginalis</name>
    <dbReference type="NCBI Taxonomy" id="1630135"/>
    <lineage>
        <taxon>Bacteria</taxon>
        <taxon>Bacillati</taxon>
        <taxon>Actinomycetota</taxon>
        <taxon>Actinomycetes</taxon>
        <taxon>Micrococcales</taxon>
        <taxon>Dermabacteraceae</taxon>
        <taxon>Dermabacter</taxon>
    </lineage>
</organism>
<dbReference type="PANTHER" id="PTHR34580:SF1">
    <property type="entry name" value="PROTEIN PAFC"/>
    <property type="match status" value="1"/>
</dbReference>
<feature type="domain" description="WYL" evidence="1">
    <location>
        <begin position="480"/>
        <end position="545"/>
    </location>
</feature>
<dbReference type="STRING" id="1630135.DAD186_10910"/>
<dbReference type="InterPro" id="IPR057727">
    <property type="entry name" value="WCX_dom"/>
</dbReference>
<accession>A0A1B0ZI78</accession>
<sequence>MPPTHNVERLLSLALTLTSSTRGLTREEITEFVPGYDRMNPTSVRRQFARDLARLSRLGLDVSSHPDLVNPSTLRYTASVREGRATTASFTETERLMLASAAAMWNAESTGSLGARIRAKLASYGISTAAEMARGALGSSPATTPLLEALESRQSVVFSYRSSTSQNAQRRKVEPWALDVVDGREYLYGFDLEREAPRLFRVSRIESIPLEGPEAKHPRHAHPPIRELLSESGSREDDEPQSPPIRVRIAPFKALALRTALGLSAAESVIDLPASRARGLLESAWAEPLWVSLEGESALALTWERTRARIAALHAGSPSLTWEEARSFEKIKLKRARDVGSGEGELTRLSAEIAYLHAHGEVDTATMAKEFGLTNEELEADLDVIYNAGDYSRGYDDLVDVIRDDGYVSISGAESLAHPMQLSASETSALLMGLEALSESGTSFPSEDLRGLTSKLTALLPEGTAVAEVPSDPTPTQETEALRRVLRAHARGGSVRIMYSPPTREGVSVRDIAPLEVSSRYGMLYIRAYCELSEAEREFRSDRIVESWAPGDPYAPEIGDRTTPLSFPLEEWPSVTLAIGHKARWVLEAFGAKDLRAEPDSGRIIARIAPSSPHALLAAVFETGGEVEILDPDHIREAVRGVAETKVAHLGE</sequence>
<evidence type="ECO:0000313" key="5">
    <source>
        <dbReference type="Proteomes" id="UP000092596"/>
    </source>
</evidence>
<dbReference type="Pfam" id="PF19187">
    <property type="entry name" value="HTH_PafC"/>
    <property type="match status" value="1"/>
</dbReference>
<dbReference type="InterPro" id="IPR051534">
    <property type="entry name" value="CBASS_pafABC_assoc_protein"/>
</dbReference>
<evidence type="ECO:0008006" key="6">
    <source>
        <dbReference type="Google" id="ProtNLM"/>
    </source>
</evidence>
<protein>
    <recommendedName>
        <fullName evidence="6">WYL domain-containing protein</fullName>
    </recommendedName>
</protein>
<dbReference type="RefSeq" id="WP_157457090.1">
    <property type="nucleotide sequence ID" value="NZ_CP012117.1"/>
</dbReference>
<dbReference type="PROSITE" id="PS52050">
    <property type="entry name" value="WYL"/>
    <property type="match status" value="2"/>
</dbReference>
<dbReference type="InterPro" id="IPR026881">
    <property type="entry name" value="WYL_dom"/>
</dbReference>
<dbReference type="Pfam" id="PF25583">
    <property type="entry name" value="WCX"/>
    <property type="match status" value="1"/>
</dbReference>
<dbReference type="Pfam" id="PF13280">
    <property type="entry name" value="WYL"/>
    <property type="match status" value="2"/>
</dbReference>
<feature type="domain" description="WYL" evidence="1">
    <location>
        <begin position="144"/>
        <end position="208"/>
    </location>
</feature>
<dbReference type="InterPro" id="IPR043839">
    <property type="entry name" value="PafC_HTH"/>
</dbReference>
<evidence type="ECO:0000259" key="1">
    <source>
        <dbReference type="Pfam" id="PF13280"/>
    </source>
</evidence>
<dbReference type="Proteomes" id="UP000092596">
    <property type="component" value="Chromosome"/>
</dbReference>
<feature type="domain" description="WCX" evidence="3">
    <location>
        <begin position="582"/>
        <end position="644"/>
    </location>
</feature>